<organism evidence="1 2">
    <name type="scientific">Haloechinothrix aidingensis</name>
    <dbReference type="NCBI Taxonomy" id="2752311"/>
    <lineage>
        <taxon>Bacteria</taxon>
        <taxon>Bacillati</taxon>
        <taxon>Actinomycetota</taxon>
        <taxon>Actinomycetes</taxon>
        <taxon>Pseudonocardiales</taxon>
        <taxon>Pseudonocardiaceae</taxon>
        <taxon>Haloechinothrix</taxon>
    </lineage>
</organism>
<evidence type="ECO:0000313" key="2">
    <source>
        <dbReference type="Proteomes" id="UP000582974"/>
    </source>
</evidence>
<gene>
    <name evidence="1" type="ORF">H0B56_08245</name>
</gene>
<dbReference type="RefSeq" id="WP_180892299.1">
    <property type="nucleotide sequence ID" value="NZ_JACCKD010000002.1"/>
</dbReference>
<dbReference type="Proteomes" id="UP000582974">
    <property type="component" value="Unassembled WGS sequence"/>
</dbReference>
<reference evidence="1 2" key="1">
    <citation type="submission" date="2020-07" db="EMBL/GenBank/DDBJ databases">
        <title>Genome of Haloechinothrix sp.</title>
        <authorList>
            <person name="Tang S.-K."/>
            <person name="Yang L."/>
            <person name="Zhu W.-Y."/>
        </authorList>
    </citation>
    <scope>NUCLEOTIDE SEQUENCE [LARGE SCALE GENOMIC DNA]</scope>
    <source>
        <strain evidence="1 2">YIM 98757</strain>
    </source>
</reference>
<sequence length="487" mass="55065">MTDFDLYFSEHFGVDPAVLEEYGAFDVSIVSDLPLFIDPFLLFNSDKPEYQALHEQILKYLYFLRDKAAPDLDPALIKSWYRFKEVKQNWLGFTVLGNGGSGLGGKFATSLHKSLGSILTNFGSEQITVSSHLEKLALIQPGVGRDNISDFATNLIKDYLLEYTQTFAKTHLAPEKVDTFAVTRAAFNYDTESWETRRYILPRLGDDFVLLTPADILTRDDTWISQVDMIRRFDGLPLAVPDDSLRAQVNNYFRQRLGKKPTAKDRAAAAHSTIRQFPELIDYYIKTKEESGDEAVATSSKKVDDTYQVLVNQLRLAVADLASKTEFYDQAWNSYDEALDRVHLFKAYVEDNDGYKLINRAGKPFSREDEVQLFFGLLWCSTDFDVNREPNNGRGSVDFKVSYGAGDKSLIEFKLASNSALKRNLEKQVAIYEKANKTDKSIKVIVCYTQADQEKVATVLKELGLDKEPSIVVIDARNDNKPSASKA</sequence>
<proteinExistence type="predicted"/>
<accession>A0A838A885</accession>
<dbReference type="EMBL" id="JACCKD010000002">
    <property type="protein sequence ID" value="MBA0125528.1"/>
    <property type="molecule type" value="Genomic_DNA"/>
</dbReference>
<protein>
    <recommendedName>
        <fullName evidence="3">Coiled-coil protein</fullName>
    </recommendedName>
</protein>
<name>A0A838A885_9PSEU</name>
<keyword evidence="2" id="KW-1185">Reference proteome</keyword>
<comment type="caution">
    <text evidence="1">The sequence shown here is derived from an EMBL/GenBank/DDBJ whole genome shotgun (WGS) entry which is preliminary data.</text>
</comment>
<evidence type="ECO:0000313" key="1">
    <source>
        <dbReference type="EMBL" id="MBA0125528.1"/>
    </source>
</evidence>
<evidence type="ECO:0008006" key="3">
    <source>
        <dbReference type="Google" id="ProtNLM"/>
    </source>
</evidence>
<dbReference type="AlphaFoldDB" id="A0A838A885"/>